<comment type="caution">
    <text evidence="1">The sequence shown here is derived from an EMBL/GenBank/DDBJ whole genome shotgun (WGS) entry which is preliminary data.</text>
</comment>
<reference evidence="1 2" key="1">
    <citation type="journal article" date="2021" name="Elife">
        <title>Chloroplast acquisition without the gene transfer in kleptoplastic sea slugs, Plakobranchus ocellatus.</title>
        <authorList>
            <person name="Maeda T."/>
            <person name="Takahashi S."/>
            <person name="Yoshida T."/>
            <person name="Shimamura S."/>
            <person name="Takaki Y."/>
            <person name="Nagai Y."/>
            <person name="Toyoda A."/>
            <person name="Suzuki Y."/>
            <person name="Arimoto A."/>
            <person name="Ishii H."/>
            <person name="Satoh N."/>
            <person name="Nishiyama T."/>
            <person name="Hasebe M."/>
            <person name="Maruyama T."/>
            <person name="Minagawa J."/>
            <person name="Obokata J."/>
            <person name="Shigenobu S."/>
        </authorList>
    </citation>
    <scope>NUCLEOTIDE SEQUENCE [LARGE SCALE GENOMIC DNA]</scope>
</reference>
<organism evidence="1 2">
    <name type="scientific">Elysia marginata</name>
    <dbReference type="NCBI Taxonomy" id="1093978"/>
    <lineage>
        <taxon>Eukaryota</taxon>
        <taxon>Metazoa</taxon>
        <taxon>Spiralia</taxon>
        <taxon>Lophotrochozoa</taxon>
        <taxon>Mollusca</taxon>
        <taxon>Gastropoda</taxon>
        <taxon>Heterobranchia</taxon>
        <taxon>Euthyneura</taxon>
        <taxon>Panpulmonata</taxon>
        <taxon>Sacoglossa</taxon>
        <taxon>Placobranchoidea</taxon>
        <taxon>Plakobranchidae</taxon>
        <taxon>Elysia</taxon>
    </lineage>
</organism>
<keyword evidence="2" id="KW-1185">Reference proteome</keyword>
<sequence length="174" mass="19719">MVGKIDGLIGTGRATLRAELVKKGDCQAEFTCQVRGFDSQGREVVKSASVVQKPGHAENEMYDRELMPAMSLQILATVQQMVTQAIDGLKSPEEQVRQQQKDVNDINNSFRDTLDTRLSTLQTDLDTRIASFENKLEDSMRQLQKDLNARSDFIESKMQDRLLQLYKDMDTKSD</sequence>
<dbReference type="EMBL" id="BMAT01010143">
    <property type="protein sequence ID" value="GFS20987.1"/>
    <property type="molecule type" value="Genomic_DNA"/>
</dbReference>
<dbReference type="Proteomes" id="UP000762676">
    <property type="component" value="Unassembled WGS sequence"/>
</dbReference>
<protein>
    <submittedName>
        <fullName evidence="1">Uncharacterized protein</fullName>
    </submittedName>
</protein>
<dbReference type="AlphaFoldDB" id="A0AAV4JDX3"/>
<proteinExistence type="predicted"/>
<name>A0AAV4JDX3_9GAST</name>
<evidence type="ECO:0000313" key="2">
    <source>
        <dbReference type="Proteomes" id="UP000762676"/>
    </source>
</evidence>
<accession>A0AAV4JDX3</accession>
<gene>
    <name evidence="1" type="ORF">ElyMa_005071100</name>
</gene>
<evidence type="ECO:0000313" key="1">
    <source>
        <dbReference type="EMBL" id="GFS20987.1"/>
    </source>
</evidence>